<evidence type="ECO:0000313" key="1">
    <source>
        <dbReference type="EMBL" id="GEE02658.1"/>
    </source>
</evidence>
<evidence type="ECO:0000313" key="2">
    <source>
        <dbReference type="Proteomes" id="UP000444960"/>
    </source>
</evidence>
<sequence length="122" mass="13023">MSTKARRFELRLGDAEADQLAALGRRLGLGRSATVRASIDALDAVTDGRRPSVPLPPSAAEQAALAERVALRKELNQLRGIVNPIARRIHSGDPDAAALVDEFMEQIAGVVDRVSEGARADE</sequence>
<dbReference type="RefSeq" id="WP_008378078.1">
    <property type="nucleotide sequence ID" value="NZ_BJOV01000005.1"/>
</dbReference>
<dbReference type="Proteomes" id="UP000444960">
    <property type="component" value="Unassembled WGS sequence"/>
</dbReference>
<dbReference type="AlphaFoldDB" id="A0A7I9VBA4"/>
<reference evidence="2" key="1">
    <citation type="submission" date="2019-06" db="EMBL/GenBank/DDBJ databases">
        <title>Gordonia isolated from sludge of a wastewater treatment plant.</title>
        <authorList>
            <person name="Tamura T."/>
            <person name="Aoyama K."/>
            <person name="Kang Y."/>
            <person name="Saito S."/>
            <person name="Akiyama N."/>
            <person name="Yazawa K."/>
            <person name="Gonoi T."/>
            <person name="Mikami Y."/>
        </authorList>
    </citation>
    <scope>NUCLEOTIDE SEQUENCE [LARGE SCALE GENOMIC DNA]</scope>
    <source>
        <strain evidence="2">NBRC 107696</strain>
    </source>
</reference>
<organism evidence="1 2">
    <name type="scientific">Gordonia spumicola</name>
    <dbReference type="NCBI Taxonomy" id="589161"/>
    <lineage>
        <taxon>Bacteria</taxon>
        <taxon>Bacillati</taxon>
        <taxon>Actinomycetota</taxon>
        <taxon>Actinomycetes</taxon>
        <taxon>Mycobacteriales</taxon>
        <taxon>Gordoniaceae</taxon>
        <taxon>Gordonia</taxon>
    </lineage>
</organism>
<dbReference type="OrthoDB" id="9908028at2"/>
<accession>A0A7I9VBA4</accession>
<protein>
    <submittedName>
        <fullName evidence="1">Uncharacterized protein</fullName>
    </submittedName>
</protein>
<gene>
    <name evidence="1" type="ORF">nbrc107696_31040</name>
</gene>
<keyword evidence="2" id="KW-1185">Reference proteome</keyword>
<name>A0A7I9VBA4_9ACTN</name>
<comment type="caution">
    <text evidence="1">The sequence shown here is derived from an EMBL/GenBank/DDBJ whole genome shotgun (WGS) entry which is preliminary data.</text>
</comment>
<proteinExistence type="predicted"/>
<dbReference type="EMBL" id="BJOV01000005">
    <property type="protein sequence ID" value="GEE02658.1"/>
    <property type="molecule type" value="Genomic_DNA"/>
</dbReference>